<evidence type="ECO:0000313" key="2">
    <source>
        <dbReference type="EMBL" id="ASS75450.1"/>
    </source>
</evidence>
<reference evidence="2 3" key="1">
    <citation type="journal article" date="2015" name="Int. J. Syst. Evol. Microbiol.">
        <title>Tumebacillus algifaecis sp. nov., isolated from decomposing algal scum.</title>
        <authorList>
            <person name="Wu Y.F."/>
            <person name="Zhang B."/>
            <person name="Xing P."/>
            <person name="Wu Q.L."/>
            <person name="Liu S.J."/>
        </authorList>
    </citation>
    <scope>NUCLEOTIDE SEQUENCE [LARGE SCALE GENOMIC DNA]</scope>
    <source>
        <strain evidence="2 3">THMBR28</strain>
    </source>
</reference>
<dbReference type="Proteomes" id="UP000214688">
    <property type="component" value="Chromosome"/>
</dbReference>
<organism evidence="2 3">
    <name type="scientific">Tumebacillus algifaecis</name>
    <dbReference type="NCBI Taxonomy" id="1214604"/>
    <lineage>
        <taxon>Bacteria</taxon>
        <taxon>Bacillati</taxon>
        <taxon>Bacillota</taxon>
        <taxon>Bacilli</taxon>
        <taxon>Bacillales</taxon>
        <taxon>Alicyclobacillaceae</taxon>
        <taxon>Tumebacillus</taxon>
    </lineage>
</organism>
<protein>
    <recommendedName>
        <fullName evidence="1">Thiopeptide-type bacteriocin biosynthesis domain-containing protein</fullName>
    </recommendedName>
</protein>
<feature type="domain" description="Thiopeptide-type bacteriocin biosynthesis" evidence="1">
    <location>
        <begin position="17"/>
        <end position="369"/>
    </location>
</feature>
<name>A0A223D1H8_9BACL</name>
<dbReference type="KEGG" id="tab:CIG75_11000"/>
<gene>
    <name evidence="2" type="ORF">CIG75_11000</name>
</gene>
<dbReference type="AlphaFoldDB" id="A0A223D1H8"/>
<evidence type="ECO:0000259" key="1">
    <source>
        <dbReference type="Pfam" id="PF14028"/>
    </source>
</evidence>
<keyword evidence="3" id="KW-1185">Reference proteome</keyword>
<dbReference type="InterPro" id="IPR023809">
    <property type="entry name" value="Thiopep_bacteriocin_synth_dom"/>
</dbReference>
<accession>A0A223D1H8</accession>
<proteinExistence type="predicted"/>
<dbReference type="Pfam" id="PF14028">
    <property type="entry name" value="Lant_dehydr_C"/>
    <property type="match status" value="1"/>
</dbReference>
<sequence length="403" mass="46501">MDGRTWQAGWKGLRKVWQAIHVYYYEDQKEALLLDAIRPLLQELRTKFGVERLHLRRHWKFGPHVVLQMEADHDRFTDSILPYVREALAPYLQAHPSLRTLDPAQYIQLSKTLGAWELEAGPYEPLQADNTVVELPFVRRSEVVNGVNVMTAIENFWVKALDAVLDIMEDSRGDTLKRYLWMIKMMAAVAEQFPSDGILRGHLSYRSHVEGFLKQMDQKGQLLAAYKQQEEQLGGIVEETLRDVLSKMDANGVYIGEERPLRIWSESLRDLFQECYTMAKDGKLTSSTDHYKDLAERIGQEAVDRWKMDDPEAGMSDFHKTLFAKQGNEQFFQSPEFATYRMLINVFYTYLPLFGINPNYKHLLCYLLCGAVERVKGITWQELVKGFGQSGGEGVPDEHEAKV</sequence>
<evidence type="ECO:0000313" key="3">
    <source>
        <dbReference type="Proteomes" id="UP000214688"/>
    </source>
</evidence>
<dbReference type="EMBL" id="CP022657">
    <property type="protein sequence ID" value="ASS75450.1"/>
    <property type="molecule type" value="Genomic_DNA"/>
</dbReference>